<dbReference type="InterPro" id="IPR036736">
    <property type="entry name" value="ACP-like_sf"/>
</dbReference>
<dbReference type="Pfam" id="PF00668">
    <property type="entry name" value="Condensation"/>
    <property type="match status" value="3"/>
</dbReference>
<dbReference type="Pfam" id="PF00501">
    <property type="entry name" value="AMP-binding"/>
    <property type="match status" value="2"/>
</dbReference>
<dbReference type="GO" id="GO:0017000">
    <property type="term" value="P:antibiotic biosynthetic process"/>
    <property type="evidence" value="ECO:0007669"/>
    <property type="project" value="UniProtKB-KW"/>
</dbReference>
<dbReference type="Gene3D" id="3.30.559.30">
    <property type="entry name" value="Nonribosomal peptide synthetase, condensation domain"/>
    <property type="match status" value="3"/>
</dbReference>
<dbReference type="CDD" id="cd19531">
    <property type="entry name" value="LCL_NRPS-like"/>
    <property type="match status" value="1"/>
</dbReference>
<comment type="cofactor">
    <cofactor evidence="1">
        <name>pantetheine 4'-phosphate</name>
        <dbReference type="ChEBI" id="CHEBI:47942"/>
    </cofactor>
</comment>
<dbReference type="GO" id="GO:0005829">
    <property type="term" value="C:cytosol"/>
    <property type="evidence" value="ECO:0007669"/>
    <property type="project" value="TreeGrafter"/>
</dbReference>
<dbReference type="Gene3D" id="3.40.50.980">
    <property type="match status" value="4"/>
</dbReference>
<dbReference type="PATRIC" id="fig|423471.3.peg.3753"/>
<dbReference type="EMBL" id="AESD01000608">
    <property type="protein sequence ID" value="EHJ11253.1"/>
    <property type="molecule type" value="Genomic_DNA"/>
</dbReference>
<evidence type="ECO:0000259" key="7">
    <source>
        <dbReference type="PROSITE" id="PS50075"/>
    </source>
</evidence>
<dbReference type="SMART" id="SM00823">
    <property type="entry name" value="PKS_PP"/>
    <property type="match status" value="2"/>
</dbReference>
<dbReference type="InterPro" id="IPR025110">
    <property type="entry name" value="AMP-bd_C"/>
</dbReference>
<dbReference type="CDD" id="cd19543">
    <property type="entry name" value="DCL_NRPS"/>
    <property type="match status" value="1"/>
</dbReference>
<dbReference type="Proteomes" id="UP000003477">
    <property type="component" value="Unassembled WGS sequence"/>
</dbReference>
<dbReference type="InterPro" id="IPR009081">
    <property type="entry name" value="PP-bd_ACP"/>
</dbReference>
<evidence type="ECO:0000256" key="3">
    <source>
        <dbReference type="ARBA" id="ARBA00022450"/>
    </source>
</evidence>
<dbReference type="FunFam" id="3.30.300.30:FF:000010">
    <property type="entry name" value="Enterobactin synthetase component F"/>
    <property type="match status" value="1"/>
</dbReference>
<evidence type="ECO:0000256" key="1">
    <source>
        <dbReference type="ARBA" id="ARBA00001957"/>
    </source>
</evidence>
<evidence type="ECO:0000256" key="5">
    <source>
        <dbReference type="ARBA" id="ARBA00022737"/>
    </source>
</evidence>
<evidence type="ECO:0000313" key="9">
    <source>
        <dbReference type="Proteomes" id="UP000003477"/>
    </source>
</evidence>
<dbReference type="Pfam" id="PF13193">
    <property type="entry name" value="AMP-binding_C"/>
    <property type="match status" value="2"/>
</dbReference>
<dbReference type="FunFam" id="2.30.38.10:FF:000001">
    <property type="entry name" value="Non-ribosomal peptide synthetase PvdI"/>
    <property type="match status" value="1"/>
</dbReference>
<dbReference type="NCBIfam" id="NF003417">
    <property type="entry name" value="PRK04813.1"/>
    <property type="match status" value="2"/>
</dbReference>
<dbReference type="CDD" id="cd19534">
    <property type="entry name" value="E_NRPS"/>
    <property type="match status" value="1"/>
</dbReference>
<dbReference type="FunFam" id="3.30.300.30:FF:000015">
    <property type="entry name" value="Nonribosomal peptide synthase SidD"/>
    <property type="match status" value="1"/>
</dbReference>
<dbReference type="SUPFAM" id="SSF56801">
    <property type="entry name" value="Acetyl-CoA synthetase-like"/>
    <property type="match status" value="2"/>
</dbReference>
<dbReference type="InterPro" id="IPR045851">
    <property type="entry name" value="AMP-bd_C_sf"/>
</dbReference>
<evidence type="ECO:0000256" key="4">
    <source>
        <dbReference type="ARBA" id="ARBA00022553"/>
    </source>
</evidence>
<dbReference type="Pfam" id="PF00550">
    <property type="entry name" value="PP-binding"/>
    <property type="match status" value="2"/>
</dbReference>
<dbReference type="InterPro" id="IPR020845">
    <property type="entry name" value="AMP-binding_CS"/>
</dbReference>
<dbReference type="InterPro" id="IPR006162">
    <property type="entry name" value="Ppantetheine_attach_site"/>
</dbReference>
<dbReference type="GO" id="GO:0043041">
    <property type="term" value="P:amino acid activation for nonribosomal peptide biosynthetic process"/>
    <property type="evidence" value="ECO:0007669"/>
    <property type="project" value="TreeGrafter"/>
</dbReference>
<evidence type="ECO:0000313" key="8">
    <source>
        <dbReference type="EMBL" id="EHJ11253.1"/>
    </source>
</evidence>
<dbReference type="PROSITE" id="PS00012">
    <property type="entry name" value="PHOSPHOPANTETHEINE"/>
    <property type="match status" value="2"/>
</dbReference>
<dbReference type="NCBIfam" id="TIGR01720">
    <property type="entry name" value="NRPS-para261"/>
    <property type="match status" value="1"/>
</dbReference>
<dbReference type="InterPro" id="IPR010060">
    <property type="entry name" value="NRPS_synth"/>
</dbReference>
<dbReference type="GO" id="GO:0031177">
    <property type="term" value="F:phosphopantetheine binding"/>
    <property type="evidence" value="ECO:0007669"/>
    <property type="project" value="InterPro"/>
</dbReference>
<keyword evidence="6" id="KW-0045">Antibiotic biosynthesis</keyword>
<dbReference type="Gene3D" id="3.30.300.30">
    <property type="match status" value="2"/>
</dbReference>
<gene>
    <name evidence="8" type="ORF">CWATWH0003_4003</name>
</gene>
<evidence type="ECO:0000256" key="6">
    <source>
        <dbReference type="ARBA" id="ARBA00023194"/>
    </source>
</evidence>
<dbReference type="CDD" id="cd12116">
    <property type="entry name" value="A_NRPS_Ta1_like"/>
    <property type="match status" value="1"/>
</dbReference>
<feature type="domain" description="Carrier" evidence="7">
    <location>
        <begin position="2049"/>
        <end position="2123"/>
    </location>
</feature>
<dbReference type="GeneID" id="88767487"/>
<dbReference type="RefSeq" id="WP_007311971.1">
    <property type="nucleotide sequence ID" value="NZ_AESD01000608.1"/>
</dbReference>
<name>G5J986_CROWT</name>
<dbReference type="GO" id="GO:0008610">
    <property type="term" value="P:lipid biosynthetic process"/>
    <property type="evidence" value="ECO:0007669"/>
    <property type="project" value="UniProtKB-ARBA"/>
</dbReference>
<feature type="domain" description="Carrier" evidence="7">
    <location>
        <begin position="990"/>
        <end position="1065"/>
    </location>
</feature>
<protein>
    <submittedName>
        <fullName evidence="8">Peptide synthetase</fullName>
    </submittedName>
</protein>
<dbReference type="SUPFAM" id="SSF47336">
    <property type="entry name" value="ACP-like"/>
    <property type="match status" value="2"/>
</dbReference>
<dbReference type="PANTHER" id="PTHR45527:SF14">
    <property type="entry name" value="PLIPASTATIN SYNTHASE SUBUNIT B"/>
    <property type="match status" value="1"/>
</dbReference>
<sequence>METISDIYELSPMQQGMLFHSLYNSTSGMYCEQRSCLLKGELSVSAFKQAWQAVIDRHTILRTAFYWEEVENPLQVVYQRVELPWIEYDWRGLTKTEQEEKLTAFLVNEQEKGFTLDHAPLMSCGLMQVEENAYYFVWNYHHLLLDGWCNGILLKEVFAFYEAFRQERNLFLTPSRPYGDYIAWLQEQDKEQAETFWKNTLNGLNSPTLLTIGNNVSSDERDEQHYQLSESLTTSLQTIIQKHRLTLNTLFQGAWALLLSHYSGESDIIFGATVSGRPPSLTDVESMVGLFINTVPVRIKVKPDAYLLPWLQSLQTQQIEKEQYSYSSLIDIQGCSNIPRGTPLFESLVIFENYPISLDKALEGWSKNLTISDGRGVEKTNYPLTLSVLPGSTLGFRISYDKHRFSYSDIQGLIEYFTTLLTSISQTPEQQLWKVSLDVVTTLLRRQKVNNNIPNSLIVNQEIITDTKKIEKVRSRESFIHQLLEAQVEQTPDNIAVTFENESLTYQELNEKANQLAHYLQSIGVKPETLVGICLEPSLQMLISLLAILKVGGAYLPLDPNYPEKRLDFMVDDSGIDYLIGSSELGVRSSESIEFFVDIEELKGEISQQIDTNIDIKINSENLAYVIYTSGSTGVPKGVQIPHRALSNFLLSMSKKPGLTANDTLLSVTTLSFDIAALELYLPLIVGAKLVLVSRNVAMEGVTLAQQLATHQVTVMQGTPATWKLLLASGWEGKNDLTIFCGGEALDSGLAQNLQQKSKAVWNLYGPTETTIWSSIYEVNSDKVRLGKPIDNTQLFILDKNYNPVITGVPGELYIGGMGVARGYLNRPELTAERFIAIPPTPLTKGSKGGIEGSRLYKTGDLVKYGEDGEIEYLGRIDYQVKLRGFRLELGEIETVLLTHPQVKEAVVIVKEESLIAYIVTKGNREQGTGNRMGEIKLYGDLQGFLAEKLPNYMIPSRLIELDSLQLTPNGKIDRNALPEIQLNSEDYTTPKTATEEILAGIWANILNVNKVGLEDNFFELGGHSLLATRLISEVRQVFEVELSLRVLFEKPTIKSLSIAIDGEAKQEILPLEKIDRSGELPLSFAQQRQWLLSQLEPDNPFYNIAIALRLKGTLNIGALTHSFQTLIQRHEVLQTRFINQDGKPYLTIAETTDIDIPVIDLSLIPVAKQNKIITQLSEEEAQQPFTLESCPLLRVKLLRLAEEEHILLLTMHHIISDGWSMGILVQEVATIYQAFCAEKPSTLETLPFQYVDFSAWQRKWLQGDNLDTQLSYWKTQLKDTSTLLELPSDRPRPVVQNFHGSTYSFTLSQPLTTQLQSLCHQAGTTLFMLLLGAFSVLLHRYSSNEDIVIGSPIANRNYAQIEGLIGFFVNTLALRINLSHNPTFFDLLKQVRQVALGAYSHQDLPFEKLLEALEVPRSLSHTPLFQVMFVLQNTPLDPIQLPDLQWEPLEMNNNTAKFDLTLMMRETENGLLASWEYNTDLFEQDTIIRLGTCFETLLNAIVTDAERPISELSLLNEEEKQLSLENGRLGEGETGRGGDWERGRLGECCIHQLFEEQTNKTPDAIAVICGEQQLTYQELDRKTNQLARYLQQFGVKPDTLIGLCVKRSLSMIIGILAILKAGGAYVLLDPNIPPERLTILLEDTQINLLLTQNDINLPWPNTLTVIDLQQQEIYQESQNTLPTDTTAEHLAYVMYTSGSTGIPKGVCIPHRGVIRLVKNSNYVALGEDDIFLQAAPYTFDASTFEIWGALLNGGRLVILPSQTPSLEEIGETLENYGVTTLWLTAGLFQVMVEEKLESFKNVRYLLAGGDVLSPTHVKTVLQTYPHCSVINGYGPTENTTFTCCSVLTDVEQIGYSVPIGQPISQTQVYILDNYLQPVPFGVPGELYIGGDGLARGYLNRPQLTAERFIASPFATGERLYKTGDLVRYDRQRNIEFLGRKDNQVKIRGFRVELGEIETILQQYPKVQTAIVLVKESSQGNKQLIAYVVPKTEETLEIEELQTFLTQKLPDYLHPHHYMILEEFPLTPNGKVDRRSLPQPILSTSKNEAPRNLIETKLVNIWQDVLNLEKVGIEDNFFELGGDSILAMQIVSRANGIGLKLSPKQLFQHQTIAQLAAIATSIDSPQGEQGLVTGKVPLTPIQHWFFEQNLAKMAHFNQSAFLEVPQTLDFVQLETVLRHIIEHHDALRLRFNLLETGWEGNISDPDEQVPLTYVDLSGLSDQTQEKAIAVTATELQSSLDLSSGPLLRIAIFDLGKLRSQQLLIIIHHLVVDGVSWRILLEDIQTAYQQLTENQPIELPLKSTSIKTWSEQLQNYSIEEEKEYWQEIASKTCVSLPRDYPEGENTIAVTKQVIVTLGTEETETLLKTFPKTSNTQINDILLTALVEAVSQWTEQRSLLINLESHGREDINDRINITRTVGWFTSLFPVFLNIENSNTLVDSLKAVKEQLSSIPHQGIGYGVMRYFYEHSEIESLAEISFNYFGQFDALLSDNSEFSLSPYDAGLNQDIKQTKPHSLEINSLVIGEQLQFTWNYSCELYKSSTIEAITKKFLDILQQLINDCESDHETISDLSLVDLDEDTFNQVLGMVDFG</sequence>
<dbReference type="Gene3D" id="3.30.559.10">
    <property type="entry name" value="Chloramphenicol acetyltransferase-like domain"/>
    <property type="match status" value="3"/>
</dbReference>
<dbReference type="CDD" id="cd12117">
    <property type="entry name" value="A_NRPS_Srf_like"/>
    <property type="match status" value="1"/>
</dbReference>
<evidence type="ECO:0000256" key="2">
    <source>
        <dbReference type="ARBA" id="ARBA00006432"/>
    </source>
</evidence>
<dbReference type="FunFam" id="3.40.50.12780:FF:000012">
    <property type="entry name" value="Non-ribosomal peptide synthetase"/>
    <property type="match status" value="2"/>
</dbReference>
<dbReference type="FunFam" id="3.30.559.10:FF:000012">
    <property type="entry name" value="Non-ribosomal peptide synthetase"/>
    <property type="match status" value="1"/>
</dbReference>
<keyword evidence="3" id="KW-0596">Phosphopantetheine</keyword>
<keyword evidence="4" id="KW-0597">Phosphoprotein</keyword>
<dbReference type="InterPro" id="IPR010071">
    <property type="entry name" value="AA_adenyl_dom"/>
</dbReference>
<dbReference type="InterPro" id="IPR001242">
    <property type="entry name" value="Condensation_dom"/>
</dbReference>
<accession>G5J986</accession>
<dbReference type="Gene3D" id="2.30.38.10">
    <property type="entry name" value="Luciferase, Domain 3"/>
    <property type="match status" value="2"/>
</dbReference>
<dbReference type="GO" id="GO:0044550">
    <property type="term" value="P:secondary metabolite biosynthetic process"/>
    <property type="evidence" value="ECO:0007669"/>
    <property type="project" value="UniProtKB-ARBA"/>
</dbReference>
<dbReference type="FunFam" id="3.40.50.980:FF:000001">
    <property type="entry name" value="Non-ribosomal peptide synthetase"/>
    <property type="match status" value="2"/>
</dbReference>
<dbReference type="Gene3D" id="1.10.1200.10">
    <property type="entry name" value="ACP-like"/>
    <property type="match status" value="2"/>
</dbReference>
<dbReference type="InterPro" id="IPR023213">
    <property type="entry name" value="CAT-like_dom_sf"/>
</dbReference>
<dbReference type="GO" id="GO:0003824">
    <property type="term" value="F:catalytic activity"/>
    <property type="evidence" value="ECO:0007669"/>
    <property type="project" value="UniProtKB-KW"/>
</dbReference>
<comment type="similarity">
    <text evidence="2">Belongs to the ATP-dependent AMP-binding enzyme family.</text>
</comment>
<dbReference type="SUPFAM" id="SSF52777">
    <property type="entry name" value="CoA-dependent acyltransferases"/>
    <property type="match status" value="6"/>
</dbReference>
<comment type="caution">
    <text evidence="8">The sequence shown here is derived from an EMBL/GenBank/DDBJ whole genome shotgun (WGS) entry which is preliminary data.</text>
</comment>
<dbReference type="InterPro" id="IPR000873">
    <property type="entry name" value="AMP-dep_synth/lig_dom"/>
</dbReference>
<dbReference type="PANTHER" id="PTHR45527">
    <property type="entry name" value="NONRIBOSOMAL PEPTIDE SYNTHETASE"/>
    <property type="match status" value="1"/>
</dbReference>
<dbReference type="InterPro" id="IPR020806">
    <property type="entry name" value="PKS_PP-bd"/>
</dbReference>
<reference evidence="8 9" key="1">
    <citation type="journal article" date="2011" name="Front. Microbiol.">
        <title>Two Strains of Crocosphaera watsonii with Highly Conserved Genomes are Distinguished by Strain-Specific Features.</title>
        <authorList>
            <person name="Bench S.R."/>
            <person name="Ilikchyan I.N."/>
            <person name="Tripp H.J."/>
            <person name="Zehr J.P."/>
        </authorList>
    </citation>
    <scope>NUCLEOTIDE SEQUENCE [LARGE SCALE GENOMIC DNA]</scope>
    <source>
        <strain evidence="8 9">WH 0003</strain>
    </source>
</reference>
<organism evidence="8 9">
    <name type="scientific">Crocosphaera watsonii WH 0003</name>
    <dbReference type="NCBI Taxonomy" id="423471"/>
    <lineage>
        <taxon>Bacteria</taxon>
        <taxon>Bacillati</taxon>
        <taxon>Cyanobacteriota</taxon>
        <taxon>Cyanophyceae</taxon>
        <taxon>Oscillatoriophycideae</taxon>
        <taxon>Chroococcales</taxon>
        <taxon>Aphanothecaceae</taxon>
        <taxon>Crocosphaera</taxon>
    </lineage>
</organism>
<dbReference type="FunFam" id="1.10.1200.10:FF:000005">
    <property type="entry name" value="Nonribosomal peptide synthetase 1"/>
    <property type="match status" value="2"/>
</dbReference>
<keyword evidence="5" id="KW-0677">Repeat</keyword>
<proteinExistence type="inferred from homology"/>
<dbReference type="NCBIfam" id="TIGR01733">
    <property type="entry name" value="AA-adenyl-dom"/>
    <property type="match status" value="2"/>
</dbReference>
<dbReference type="PROSITE" id="PS00455">
    <property type="entry name" value="AMP_BINDING"/>
    <property type="match status" value="2"/>
</dbReference>
<dbReference type="PROSITE" id="PS50075">
    <property type="entry name" value="CARRIER"/>
    <property type="match status" value="2"/>
</dbReference>